<keyword evidence="9 10" id="KW-0961">Cell wall biogenesis/degradation</keyword>
<keyword evidence="2 10" id="KW-0436">Ligase</keyword>
<dbReference type="PANTHER" id="PTHR43024:SF1">
    <property type="entry name" value="UDP-N-ACETYLMURAMOYL-TRIPEPTIDE--D-ALANYL-D-ALANINE LIGASE"/>
    <property type="match status" value="1"/>
</dbReference>
<dbReference type="Gene3D" id="3.40.1190.10">
    <property type="entry name" value="Mur-like, catalytic domain"/>
    <property type="match status" value="1"/>
</dbReference>
<keyword evidence="1 10" id="KW-0963">Cytoplasm</keyword>
<dbReference type="SUPFAM" id="SSF63418">
    <property type="entry name" value="MurE/MurF N-terminal domain"/>
    <property type="match status" value="1"/>
</dbReference>
<dbReference type="NCBIfam" id="TIGR01143">
    <property type="entry name" value="murF"/>
    <property type="match status" value="1"/>
</dbReference>
<comment type="function">
    <text evidence="10 11">Involved in cell wall formation. Catalyzes the final step in the synthesis of UDP-N-acetylmuramoyl-pentapeptide, the precursor of murein.</text>
</comment>
<keyword evidence="17" id="KW-1185">Reference proteome</keyword>
<gene>
    <name evidence="10 16" type="primary">murF</name>
    <name evidence="16" type="ORF">AAE021_08810</name>
</gene>
<evidence type="ECO:0000256" key="6">
    <source>
        <dbReference type="ARBA" id="ARBA00022960"/>
    </source>
</evidence>
<dbReference type="Pfam" id="PF02875">
    <property type="entry name" value="Mur_ligase_C"/>
    <property type="match status" value="1"/>
</dbReference>
<dbReference type="SUPFAM" id="SSF53623">
    <property type="entry name" value="MurD-like peptide ligases, catalytic domain"/>
    <property type="match status" value="1"/>
</dbReference>
<evidence type="ECO:0000313" key="16">
    <source>
        <dbReference type="EMBL" id="WZP17637.1"/>
    </source>
</evidence>
<evidence type="ECO:0000256" key="11">
    <source>
        <dbReference type="RuleBase" id="RU004136"/>
    </source>
</evidence>
<sequence length="507" mass="52000">MIELSAADLAVITGGTLIGGAAQAPDTIVNSATTDSRESSPGSLFIAKPGEASDGHLFVEAAFARGAVLAIVERPVTDPSGSVYPAVLVPDAVLAMGAVAAEIVRRLRANAPLTVIGITGSAGKTTTKDLLAGILRGEGETVAPVGSYNGEVGVPLTIFGAGFGTRYLIVEMGATGVGHIEYLASMVKPDIGVVLCVGSAHAGEFGGVENIAKAKGELVEALAPGGTAVLNADDIRVAAMAQRAGSGVGILYFTSSPEEAHGAKSALRAVDARTDALGRPVFTLRFPDGSEHPVESGLIGAHHTANLLAAASAAYAAGVPAERIAAGLSGQKAASRWRMERTDRPDGVTIINDAYNANPESMRAALRTLAELGRGRRTWAVLGEMLELGDTSVTEHDAIGRYVVRLNISQLIVVGTGARAMHTGAVMEGSWGDESVFVETAEDAERILAESLEPGDLVLFKSSNGAALRYLGDRIALNAPSSTSAMPPESRQQHISPDLSGEAGGVQ</sequence>
<evidence type="ECO:0000313" key="17">
    <source>
        <dbReference type="Proteomes" id="UP001448858"/>
    </source>
</evidence>
<evidence type="ECO:0000256" key="2">
    <source>
        <dbReference type="ARBA" id="ARBA00022598"/>
    </source>
</evidence>
<comment type="subcellular location">
    <subcellularLocation>
        <location evidence="10 11">Cytoplasm</location>
    </subcellularLocation>
</comment>
<organism evidence="16 17">
    <name type="scientific">Arthrobacter citreus</name>
    <dbReference type="NCBI Taxonomy" id="1670"/>
    <lineage>
        <taxon>Bacteria</taxon>
        <taxon>Bacillati</taxon>
        <taxon>Actinomycetota</taxon>
        <taxon>Actinomycetes</taxon>
        <taxon>Micrococcales</taxon>
        <taxon>Micrococcaceae</taxon>
        <taxon>Arthrobacter</taxon>
    </lineage>
</organism>
<evidence type="ECO:0000256" key="4">
    <source>
        <dbReference type="ARBA" id="ARBA00022741"/>
    </source>
</evidence>
<evidence type="ECO:0000256" key="7">
    <source>
        <dbReference type="ARBA" id="ARBA00022984"/>
    </source>
</evidence>
<evidence type="ECO:0000256" key="12">
    <source>
        <dbReference type="SAM" id="MobiDB-lite"/>
    </source>
</evidence>
<evidence type="ECO:0000256" key="9">
    <source>
        <dbReference type="ARBA" id="ARBA00023316"/>
    </source>
</evidence>
<evidence type="ECO:0000256" key="8">
    <source>
        <dbReference type="ARBA" id="ARBA00023306"/>
    </source>
</evidence>
<dbReference type="InterPro" id="IPR005863">
    <property type="entry name" value="UDP-N-AcMur_synth"/>
</dbReference>
<dbReference type="EC" id="6.3.2.10" evidence="10 11"/>
<feature type="domain" description="Mur ligase N-terminal catalytic" evidence="13">
    <location>
        <begin position="33"/>
        <end position="91"/>
    </location>
</feature>
<feature type="domain" description="Mur ligase central" evidence="15">
    <location>
        <begin position="118"/>
        <end position="314"/>
    </location>
</feature>
<evidence type="ECO:0000259" key="14">
    <source>
        <dbReference type="Pfam" id="PF02875"/>
    </source>
</evidence>
<evidence type="ECO:0000256" key="10">
    <source>
        <dbReference type="HAMAP-Rule" id="MF_02019"/>
    </source>
</evidence>
<name>A0ABZ3A0H7_9MICC</name>
<protein>
    <recommendedName>
        <fullName evidence="10 11">UDP-N-acetylmuramoyl-tripeptide--D-alanyl-D-alanine ligase</fullName>
        <ecNumber evidence="10 11">6.3.2.10</ecNumber>
    </recommendedName>
    <alternativeName>
        <fullName evidence="10">D-alanyl-D-alanine-adding enzyme</fullName>
    </alternativeName>
</protein>
<proteinExistence type="inferred from homology"/>
<keyword evidence="5 10" id="KW-0067">ATP-binding</keyword>
<evidence type="ECO:0000256" key="5">
    <source>
        <dbReference type="ARBA" id="ARBA00022840"/>
    </source>
</evidence>
<feature type="region of interest" description="Disordered" evidence="12">
    <location>
        <begin position="481"/>
        <end position="507"/>
    </location>
</feature>
<dbReference type="Gene3D" id="3.40.1390.10">
    <property type="entry name" value="MurE/MurF, N-terminal domain"/>
    <property type="match status" value="1"/>
</dbReference>
<dbReference type="PANTHER" id="PTHR43024">
    <property type="entry name" value="UDP-N-ACETYLMURAMOYL-TRIPEPTIDE--D-ALANYL-D-ALANINE LIGASE"/>
    <property type="match status" value="1"/>
</dbReference>
<accession>A0ABZ3A0H7</accession>
<keyword evidence="6 10" id="KW-0133">Cell shape</keyword>
<feature type="domain" description="Mur ligase C-terminal" evidence="14">
    <location>
        <begin position="338"/>
        <end position="463"/>
    </location>
</feature>
<dbReference type="InterPro" id="IPR013221">
    <property type="entry name" value="Mur_ligase_cen"/>
</dbReference>
<keyword evidence="3 10" id="KW-0132">Cell division</keyword>
<evidence type="ECO:0000259" key="15">
    <source>
        <dbReference type="Pfam" id="PF08245"/>
    </source>
</evidence>
<dbReference type="Pfam" id="PF01225">
    <property type="entry name" value="Mur_ligase"/>
    <property type="match status" value="1"/>
</dbReference>
<feature type="binding site" evidence="10">
    <location>
        <begin position="120"/>
        <end position="126"/>
    </location>
    <ligand>
        <name>ATP</name>
        <dbReference type="ChEBI" id="CHEBI:30616"/>
    </ligand>
</feature>
<dbReference type="GO" id="GO:0047480">
    <property type="term" value="F:UDP-N-acetylmuramoyl-tripeptide-D-alanyl-D-alanine ligase activity"/>
    <property type="evidence" value="ECO:0007669"/>
    <property type="project" value="UniProtKB-EC"/>
</dbReference>
<dbReference type="InterPro" id="IPR051046">
    <property type="entry name" value="MurCDEF_CellWall_CoF430Synth"/>
</dbReference>
<dbReference type="Gene3D" id="3.90.190.20">
    <property type="entry name" value="Mur ligase, C-terminal domain"/>
    <property type="match status" value="1"/>
</dbReference>
<dbReference type="Proteomes" id="UP001448858">
    <property type="component" value="Chromosome"/>
</dbReference>
<dbReference type="InterPro" id="IPR004101">
    <property type="entry name" value="Mur_ligase_C"/>
</dbReference>
<dbReference type="InterPro" id="IPR000713">
    <property type="entry name" value="Mur_ligase_N"/>
</dbReference>
<evidence type="ECO:0000256" key="1">
    <source>
        <dbReference type="ARBA" id="ARBA00022490"/>
    </source>
</evidence>
<dbReference type="EMBL" id="CP151657">
    <property type="protein sequence ID" value="WZP17637.1"/>
    <property type="molecule type" value="Genomic_DNA"/>
</dbReference>
<dbReference type="InterPro" id="IPR035911">
    <property type="entry name" value="MurE/MurF_N"/>
</dbReference>
<dbReference type="Pfam" id="PF08245">
    <property type="entry name" value="Mur_ligase_M"/>
    <property type="match status" value="1"/>
</dbReference>
<keyword evidence="4 10" id="KW-0547">Nucleotide-binding</keyword>
<comment type="catalytic activity">
    <reaction evidence="10 11">
        <text>D-alanyl-D-alanine + UDP-N-acetyl-alpha-D-muramoyl-L-alanyl-gamma-D-glutamyl-meso-2,6-diaminopimelate + ATP = UDP-N-acetyl-alpha-D-muramoyl-L-alanyl-gamma-D-glutamyl-meso-2,6-diaminopimeloyl-D-alanyl-D-alanine + ADP + phosphate + H(+)</text>
        <dbReference type="Rhea" id="RHEA:28374"/>
        <dbReference type="ChEBI" id="CHEBI:15378"/>
        <dbReference type="ChEBI" id="CHEBI:30616"/>
        <dbReference type="ChEBI" id="CHEBI:43474"/>
        <dbReference type="ChEBI" id="CHEBI:57822"/>
        <dbReference type="ChEBI" id="CHEBI:61386"/>
        <dbReference type="ChEBI" id="CHEBI:83905"/>
        <dbReference type="ChEBI" id="CHEBI:456216"/>
        <dbReference type="EC" id="6.3.2.10"/>
    </reaction>
</comment>
<dbReference type="HAMAP" id="MF_02019">
    <property type="entry name" value="MurF"/>
    <property type="match status" value="1"/>
</dbReference>
<comment type="pathway">
    <text evidence="10 11">Cell wall biogenesis; peptidoglycan biosynthesis.</text>
</comment>
<reference evidence="16 17" key="1">
    <citation type="submission" date="2024-04" db="EMBL/GenBank/DDBJ databases">
        <title>Arthrobacter sp. from Plains bison fecal sample.</title>
        <authorList>
            <person name="Ruzzini A."/>
        </authorList>
    </citation>
    <scope>NUCLEOTIDE SEQUENCE [LARGE SCALE GENOMIC DNA]</scope>
    <source>
        <strain evidence="16 17">EINP1</strain>
    </source>
</reference>
<dbReference type="SUPFAM" id="SSF53244">
    <property type="entry name" value="MurD-like peptide ligases, peptide-binding domain"/>
    <property type="match status" value="1"/>
</dbReference>
<dbReference type="RefSeq" id="WP_342025231.1">
    <property type="nucleotide sequence ID" value="NZ_CP151657.1"/>
</dbReference>
<dbReference type="InterPro" id="IPR036615">
    <property type="entry name" value="Mur_ligase_C_dom_sf"/>
</dbReference>
<keyword evidence="8 10" id="KW-0131">Cell cycle</keyword>
<dbReference type="InterPro" id="IPR036565">
    <property type="entry name" value="Mur-like_cat_sf"/>
</dbReference>
<comment type="similarity">
    <text evidence="10">Belongs to the MurCDEF family. MurF subfamily.</text>
</comment>
<evidence type="ECO:0000256" key="3">
    <source>
        <dbReference type="ARBA" id="ARBA00022618"/>
    </source>
</evidence>
<evidence type="ECO:0000259" key="13">
    <source>
        <dbReference type="Pfam" id="PF01225"/>
    </source>
</evidence>
<keyword evidence="7 10" id="KW-0573">Peptidoglycan synthesis</keyword>